<reference evidence="2 3" key="1">
    <citation type="submission" date="2020-02" db="EMBL/GenBank/DDBJ databases">
        <title>Acidophilic actinobacteria isolated from forest soil.</title>
        <authorList>
            <person name="Golinska P."/>
        </authorList>
    </citation>
    <scope>NUCLEOTIDE SEQUENCE [LARGE SCALE GENOMIC DNA]</scope>
    <source>
        <strain evidence="2 3">NL8</strain>
    </source>
</reference>
<dbReference type="EMBL" id="JAAFYZ010000159">
    <property type="protein sequence ID" value="MBS2551871.1"/>
    <property type="molecule type" value="Genomic_DNA"/>
</dbReference>
<feature type="chain" id="PRO_5047290951" description="Pyrrolo-quinoline quinone" evidence="1">
    <location>
        <begin position="26"/>
        <end position="481"/>
    </location>
</feature>
<dbReference type="Proteomes" id="UP000730482">
    <property type="component" value="Unassembled WGS sequence"/>
</dbReference>
<feature type="signal peptide" evidence="1">
    <location>
        <begin position="1"/>
        <end position="25"/>
    </location>
</feature>
<proteinExistence type="predicted"/>
<keyword evidence="3" id="KW-1185">Reference proteome</keyword>
<evidence type="ECO:0000256" key="1">
    <source>
        <dbReference type="SAM" id="SignalP"/>
    </source>
</evidence>
<evidence type="ECO:0000313" key="2">
    <source>
        <dbReference type="EMBL" id="MBS2551871.1"/>
    </source>
</evidence>
<gene>
    <name evidence="2" type="ORF">KGQ19_33910</name>
</gene>
<dbReference type="SUPFAM" id="SSF50998">
    <property type="entry name" value="Quinoprotein alcohol dehydrogenase-like"/>
    <property type="match status" value="1"/>
</dbReference>
<dbReference type="InterPro" id="IPR011047">
    <property type="entry name" value="Quinoprotein_ADH-like_sf"/>
</dbReference>
<protein>
    <recommendedName>
        <fullName evidence="4">Pyrrolo-quinoline quinone</fullName>
    </recommendedName>
</protein>
<dbReference type="RefSeq" id="WP_212016912.1">
    <property type="nucleotide sequence ID" value="NZ_JAAFYZ010000159.1"/>
</dbReference>
<sequence length="481" mass="47586">MKNVIKAAMPTAAAGLMLLSLTACGGSTAGAISKVTTAASGKGASTTASAQASGSASASASGPGSAGVTTAPQQLVPAAFDNTKGWSITPPTDGTSLDDPVIAPDTNLLLLRSSTVNDTSASIIARDAKTGAIRWSGQPAAQAASDGSSSTDINVLVTHKAGKEYAVLVSTGFLGGDAVTKASEVTQLEVFDAASSGAQVAPLRVITVPGLADGYSALRDGGTVLVQLGTGGAVVDVTTGQVTAYGDQDAVLKPPAPCELAIGDCSENAKIIGQTPAGPLVQGYAAFWTKAWISDGFIPQGTKTQFSNETVQADGTPGGQVLARWPQPTDATTDVVWALHDGQTGRVLATVPCAAKTTSASQTGSAGNDGVTLSPDGHYLIAGDGIVVFDLQGNKGYCFAANATRNEVDVTAVDTDGTAYGTVHGTATGTTDVTPASVKPDSGQATALPAGTLVPALIGAGVGVFGTSTAGGGSILVYPHH</sequence>
<dbReference type="PROSITE" id="PS51257">
    <property type="entry name" value="PROKAR_LIPOPROTEIN"/>
    <property type="match status" value="1"/>
</dbReference>
<organism evidence="2 3">
    <name type="scientific">Catenulispora pinistramenti</name>
    <dbReference type="NCBI Taxonomy" id="2705254"/>
    <lineage>
        <taxon>Bacteria</taxon>
        <taxon>Bacillati</taxon>
        <taxon>Actinomycetota</taxon>
        <taxon>Actinomycetes</taxon>
        <taxon>Catenulisporales</taxon>
        <taxon>Catenulisporaceae</taxon>
        <taxon>Catenulispora</taxon>
    </lineage>
</organism>
<keyword evidence="1" id="KW-0732">Signal</keyword>
<comment type="caution">
    <text evidence="2">The sequence shown here is derived from an EMBL/GenBank/DDBJ whole genome shotgun (WGS) entry which is preliminary data.</text>
</comment>
<accession>A0ABS5L0K8</accession>
<name>A0ABS5L0K8_9ACTN</name>
<evidence type="ECO:0000313" key="3">
    <source>
        <dbReference type="Proteomes" id="UP000730482"/>
    </source>
</evidence>
<evidence type="ECO:0008006" key="4">
    <source>
        <dbReference type="Google" id="ProtNLM"/>
    </source>
</evidence>